<evidence type="ECO:0000313" key="7">
    <source>
        <dbReference type="EMBL" id="MBU3028681.1"/>
    </source>
</evidence>
<dbReference type="Pfam" id="PF00892">
    <property type="entry name" value="EamA"/>
    <property type="match status" value="2"/>
</dbReference>
<keyword evidence="8" id="KW-1185">Reference proteome</keyword>
<keyword evidence="4 5" id="KW-0472">Membrane</keyword>
<feature type="transmembrane region" description="Helical" evidence="5">
    <location>
        <begin position="150"/>
        <end position="169"/>
    </location>
</feature>
<dbReference type="PANTHER" id="PTHR32322">
    <property type="entry name" value="INNER MEMBRANE TRANSPORTER"/>
    <property type="match status" value="1"/>
</dbReference>
<reference evidence="7" key="1">
    <citation type="submission" date="2021-06" db="EMBL/GenBank/DDBJ databases">
        <title>Paracoccus bacterium XHP0099 sp. nov., isolated from the surface waters of the Yellow Sea.</title>
        <authorList>
            <person name="Xue H."/>
            <person name="Zhang D."/>
        </authorList>
    </citation>
    <scope>NUCLEOTIDE SEQUENCE</scope>
    <source>
        <strain evidence="7">XHP0099</strain>
    </source>
</reference>
<sequence>MGASDWARLLLLSLLWGGSFFLIAVAVTGLPVLTIVALRVSIAAVLLWLIVAVTGRAVPRDRALWLSFLIMGILNNAVPFGLIVWGQTAIPSGLASILNATTPLWTVIVSGLLLSDERATLRKLVGVVLGLGGVAVMIGLDSLAGLGHAVWPQLAILGATISYAFAGTFGRRFGAMGIDPVVAGAGMVTASSAILLPLALLVDGLPGAGVPGRVWLAVAVLGAVSTGLSYLLYFRVLARAGATNLSLVTFLVPVSAILLGWLFLNETLGAAHLLGMALIAGGLALIDGRLLGRRARA</sequence>
<keyword evidence="3 5" id="KW-1133">Transmembrane helix</keyword>
<dbReference type="PANTHER" id="PTHR32322:SF9">
    <property type="entry name" value="AMINO-ACID METABOLITE EFFLUX PUMP-RELATED"/>
    <property type="match status" value="1"/>
</dbReference>
<feature type="transmembrane region" description="Helical" evidence="5">
    <location>
        <begin position="32"/>
        <end position="51"/>
    </location>
</feature>
<feature type="transmembrane region" description="Helical" evidence="5">
    <location>
        <begin position="124"/>
        <end position="144"/>
    </location>
</feature>
<evidence type="ECO:0000313" key="8">
    <source>
        <dbReference type="Proteomes" id="UP001166191"/>
    </source>
</evidence>
<feature type="transmembrane region" description="Helical" evidence="5">
    <location>
        <begin position="63"/>
        <end position="85"/>
    </location>
</feature>
<dbReference type="Proteomes" id="UP001166191">
    <property type="component" value="Unassembled WGS sequence"/>
</dbReference>
<evidence type="ECO:0000256" key="4">
    <source>
        <dbReference type="ARBA" id="ARBA00023136"/>
    </source>
</evidence>
<feature type="domain" description="EamA" evidence="6">
    <location>
        <begin position="153"/>
        <end position="286"/>
    </location>
</feature>
<comment type="caution">
    <text evidence="7">The sequence shown here is derived from an EMBL/GenBank/DDBJ whole genome shotgun (WGS) entry which is preliminary data.</text>
</comment>
<evidence type="ECO:0000259" key="6">
    <source>
        <dbReference type="Pfam" id="PF00892"/>
    </source>
</evidence>
<dbReference type="InterPro" id="IPR000620">
    <property type="entry name" value="EamA_dom"/>
</dbReference>
<keyword evidence="2 5" id="KW-0812">Transmembrane</keyword>
<evidence type="ECO:0000256" key="5">
    <source>
        <dbReference type="SAM" id="Phobius"/>
    </source>
</evidence>
<feature type="transmembrane region" description="Helical" evidence="5">
    <location>
        <begin position="7"/>
        <end position="26"/>
    </location>
</feature>
<comment type="subcellular location">
    <subcellularLocation>
        <location evidence="1">Membrane</location>
        <topology evidence="1">Multi-pass membrane protein</topology>
    </subcellularLocation>
</comment>
<dbReference type="EMBL" id="JAHKNG010000001">
    <property type="protein sequence ID" value="MBU3028681.1"/>
    <property type="molecule type" value="Genomic_DNA"/>
</dbReference>
<evidence type="ECO:0000256" key="1">
    <source>
        <dbReference type="ARBA" id="ARBA00004141"/>
    </source>
</evidence>
<accession>A0ABS6ADM9</accession>
<evidence type="ECO:0000256" key="3">
    <source>
        <dbReference type="ARBA" id="ARBA00022989"/>
    </source>
</evidence>
<feature type="transmembrane region" description="Helical" evidence="5">
    <location>
        <begin position="245"/>
        <end position="264"/>
    </location>
</feature>
<gene>
    <name evidence="7" type="ORF">KNW02_00945</name>
</gene>
<feature type="transmembrane region" description="Helical" evidence="5">
    <location>
        <begin position="270"/>
        <end position="291"/>
    </location>
</feature>
<protein>
    <submittedName>
        <fullName evidence="7">DMT family transporter</fullName>
    </submittedName>
</protein>
<feature type="transmembrane region" description="Helical" evidence="5">
    <location>
        <begin position="181"/>
        <end position="202"/>
    </location>
</feature>
<evidence type="ECO:0000256" key="2">
    <source>
        <dbReference type="ARBA" id="ARBA00022692"/>
    </source>
</evidence>
<dbReference type="InterPro" id="IPR050638">
    <property type="entry name" value="AA-Vitamin_Transporters"/>
</dbReference>
<organism evidence="7 8">
    <name type="scientific">Paracoccus marinaquae</name>
    <dbReference type="NCBI Taxonomy" id="2841926"/>
    <lineage>
        <taxon>Bacteria</taxon>
        <taxon>Pseudomonadati</taxon>
        <taxon>Pseudomonadota</taxon>
        <taxon>Alphaproteobacteria</taxon>
        <taxon>Rhodobacterales</taxon>
        <taxon>Paracoccaceae</taxon>
        <taxon>Paracoccus</taxon>
    </lineage>
</organism>
<proteinExistence type="predicted"/>
<feature type="domain" description="EamA" evidence="6">
    <location>
        <begin position="9"/>
        <end position="138"/>
    </location>
</feature>
<name>A0ABS6ADM9_9RHOB</name>
<feature type="transmembrane region" description="Helical" evidence="5">
    <location>
        <begin position="214"/>
        <end position="233"/>
    </location>
</feature>
<feature type="transmembrane region" description="Helical" evidence="5">
    <location>
        <begin position="97"/>
        <end position="115"/>
    </location>
</feature>